<dbReference type="AlphaFoldDB" id="A0A2H3CW96"/>
<dbReference type="STRING" id="47427.A0A2H3CW96"/>
<evidence type="ECO:0000313" key="2">
    <source>
        <dbReference type="EMBL" id="PBK82728.1"/>
    </source>
</evidence>
<keyword evidence="3" id="KW-1185">Reference proteome</keyword>
<dbReference type="EMBL" id="KZ293713">
    <property type="protein sequence ID" value="PBK82728.1"/>
    <property type="molecule type" value="Genomic_DNA"/>
</dbReference>
<sequence>MIRMVCPHPMLGDVTAARDSQKATPCKKARNDNKYSLLTPPPTHSWMVRCHFAEADSDSEVQCLGVKIGGIVIMDLSNLVGPQLLVTLQSGEKKVVKEESDSEVTIAWSNIPGKRGQSSVLPDIEIVLVEYPAAMMYINYELEKAVTKATKESQFAPSTFMAITSSPKNGSSSSKIHIDPVLKRVQDEKTSAASSSEFNFNSNVPDIDPSSSKQP</sequence>
<organism evidence="2 3">
    <name type="scientific">Armillaria gallica</name>
    <name type="common">Bulbous honey fungus</name>
    <name type="synonym">Armillaria bulbosa</name>
    <dbReference type="NCBI Taxonomy" id="47427"/>
    <lineage>
        <taxon>Eukaryota</taxon>
        <taxon>Fungi</taxon>
        <taxon>Dikarya</taxon>
        <taxon>Basidiomycota</taxon>
        <taxon>Agaricomycotina</taxon>
        <taxon>Agaricomycetes</taxon>
        <taxon>Agaricomycetidae</taxon>
        <taxon>Agaricales</taxon>
        <taxon>Marasmiineae</taxon>
        <taxon>Physalacriaceae</taxon>
        <taxon>Armillaria</taxon>
    </lineage>
</organism>
<evidence type="ECO:0000256" key="1">
    <source>
        <dbReference type="SAM" id="MobiDB-lite"/>
    </source>
</evidence>
<feature type="compositionally biased region" description="Basic and acidic residues" evidence="1">
    <location>
        <begin position="176"/>
        <end position="190"/>
    </location>
</feature>
<feature type="compositionally biased region" description="Low complexity" evidence="1">
    <location>
        <begin position="165"/>
        <end position="174"/>
    </location>
</feature>
<accession>A0A2H3CW96</accession>
<feature type="region of interest" description="Disordered" evidence="1">
    <location>
        <begin position="162"/>
        <end position="215"/>
    </location>
</feature>
<gene>
    <name evidence="2" type="ORF">ARMGADRAFT_1140554</name>
</gene>
<dbReference type="Proteomes" id="UP000217790">
    <property type="component" value="Unassembled WGS sequence"/>
</dbReference>
<proteinExistence type="predicted"/>
<evidence type="ECO:0000313" key="3">
    <source>
        <dbReference type="Proteomes" id="UP000217790"/>
    </source>
</evidence>
<feature type="compositionally biased region" description="Low complexity" evidence="1">
    <location>
        <begin position="191"/>
        <end position="203"/>
    </location>
</feature>
<reference evidence="3" key="1">
    <citation type="journal article" date="2017" name="Nat. Ecol. Evol.">
        <title>Genome expansion and lineage-specific genetic innovations in the forest pathogenic fungi Armillaria.</title>
        <authorList>
            <person name="Sipos G."/>
            <person name="Prasanna A.N."/>
            <person name="Walter M.C."/>
            <person name="O'Connor E."/>
            <person name="Balint B."/>
            <person name="Krizsan K."/>
            <person name="Kiss B."/>
            <person name="Hess J."/>
            <person name="Varga T."/>
            <person name="Slot J."/>
            <person name="Riley R."/>
            <person name="Boka B."/>
            <person name="Rigling D."/>
            <person name="Barry K."/>
            <person name="Lee J."/>
            <person name="Mihaltcheva S."/>
            <person name="LaButti K."/>
            <person name="Lipzen A."/>
            <person name="Waldron R."/>
            <person name="Moloney N.M."/>
            <person name="Sperisen C."/>
            <person name="Kredics L."/>
            <person name="Vagvoelgyi C."/>
            <person name="Patrignani A."/>
            <person name="Fitzpatrick D."/>
            <person name="Nagy I."/>
            <person name="Doyle S."/>
            <person name="Anderson J.B."/>
            <person name="Grigoriev I.V."/>
            <person name="Gueldener U."/>
            <person name="Muensterkoetter M."/>
            <person name="Nagy L.G."/>
        </authorList>
    </citation>
    <scope>NUCLEOTIDE SEQUENCE [LARGE SCALE GENOMIC DNA]</scope>
    <source>
        <strain evidence="3">Ar21-2</strain>
    </source>
</reference>
<dbReference type="InParanoid" id="A0A2H3CW96"/>
<protein>
    <submittedName>
        <fullName evidence="2">Uncharacterized protein</fullName>
    </submittedName>
</protein>
<name>A0A2H3CW96_ARMGA</name>